<evidence type="ECO:0000259" key="3">
    <source>
        <dbReference type="Pfam" id="PF00294"/>
    </source>
</evidence>
<evidence type="ECO:0000313" key="6">
    <source>
        <dbReference type="Proteomes" id="UP000709672"/>
    </source>
</evidence>
<evidence type="ECO:0000256" key="2">
    <source>
        <dbReference type="ARBA" id="ARBA00022777"/>
    </source>
</evidence>
<reference evidence="5" key="1">
    <citation type="submission" date="2020-07" db="EMBL/GenBank/DDBJ databases">
        <title>Huge and variable diversity of episymbiotic CPR bacteria and DPANN archaea in groundwater ecosystems.</title>
        <authorList>
            <person name="He C.Y."/>
            <person name="Keren R."/>
            <person name="Whittaker M."/>
            <person name="Farag I.F."/>
            <person name="Doudna J."/>
            <person name="Cate J.H.D."/>
            <person name="Banfield J.F."/>
        </authorList>
    </citation>
    <scope>NUCLEOTIDE SEQUENCE</scope>
    <source>
        <strain evidence="4">NC_groundwater_191_Ag_S-0.1um_45_8</strain>
        <strain evidence="5">NC_groundwater_418_Ag_B-0.1um_45_10</strain>
    </source>
</reference>
<dbReference type="Proteomes" id="UP000786662">
    <property type="component" value="Unassembled WGS sequence"/>
</dbReference>
<dbReference type="GO" id="GO:0006796">
    <property type="term" value="P:phosphate-containing compound metabolic process"/>
    <property type="evidence" value="ECO:0007669"/>
    <property type="project" value="UniProtKB-ARBA"/>
</dbReference>
<dbReference type="Pfam" id="PF00294">
    <property type="entry name" value="PfkB"/>
    <property type="match status" value="1"/>
</dbReference>
<dbReference type="EMBL" id="JACOYY010000063">
    <property type="protein sequence ID" value="MBI2052447.1"/>
    <property type="molecule type" value="Genomic_DNA"/>
</dbReference>
<name>A0A932DSE9_9BACT</name>
<dbReference type="InterPro" id="IPR029056">
    <property type="entry name" value="Ribokinase-like"/>
</dbReference>
<feature type="domain" description="Carbohydrate kinase PfkB" evidence="3">
    <location>
        <begin position="43"/>
        <end position="306"/>
    </location>
</feature>
<dbReference type="AlphaFoldDB" id="A0A932DSE9"/>
<keyword evidence="1" id="KW-0808">Transferase</keyword>
<dbReference type="PRINTS" id="PR00990">
    <property type="entry name" value="RIBOKINASE"/>
</dbReference>
<dbReference type="SUPFAM" id="SSF53613">
    <property type="entry name" value="Ribokinase-like"/>
    <property type="match status" value="1"/>
</dbReference>
<dbReference type="EMBL" id="JACPHQ010000023">
    <property type="protein sequence ID" value="MBI2465975.1"/>
    <property type="molecule type" value="Genomic_DNA"/>
</dbReference>
<dbReference type="GO" id="GO:0016301">
    <property type="term" value="F:kinase activity"/>
    <property type="evidence" value="ECO:0007669"/>
    <property type="project" value="UniProtKB-KW"/>
</dbReference>
<dbReference type="InterPro" id="IPR011611">
    <property type="entry name" value="PfkB_dom"/>
</dbReference>
<dbReference type="InterPro" id="IPR002139">
    <property type="entry name" value="Ribo/fructo_kinase"/>
</dbReference>
<dbReference type="PANTHER" id="PTHR10584:SF166">
    <property type="entry name" value="RIBOKINASE"/>
    <property type="match status" value="1"/>
</dbReference>
<proteinExistence type="predicted"/>
<dbReference type="PANTHER" id="PTHR10584">
    <property type="entry name" value="SUGAR KINASE"/>
    <property type="match status" value="1"/>
</dbReference>
<sequence length="330" mass="35355">MFDVITIGTATRDAFLKSEAFKVVSTPEFVSGWGLCLPAGGKIDLEDVVFATGGGATNAATTFSRQGYHAAAVCRIGDDVSGREVLKDLQIEHISTGFVVQDENSKTAYSVLILSPSGERTVLTYRGASEHFEVADVNPRTLMAKWFYVAGSVPVNILNAVLDKAGETGAKVAMNPSQSQIKLGLSGLGEVFRKLNVVIMNREEGSRLTGVDYKREEKIFNVLDEYVKGIVILTDGPKGVLVSDGQKIYQAGIFKNKNVVDRTGAGDAFGSGFVAGLMPSNNVKSAIRLASANATSVVEKIGAKAGILTADQFEKDPRWQDLKIEVKDII</sequence>
<evidence type="ECO:0000313" key="5">
    <source>
        <dbReference type="EMBL" id="MBI2465975.1"/>
    </source>
</evidence>
<protein>
    <submittedName>
        <fullName evidence="5">Carbohydrate kinase family protein</fullName>
    </submittedName>
</protein>
<keyword evidence="2 5" id="KW-0418">Kinase</keyword>
<dbReference type="Gene3D" id="3.40.1190.20">
    <property type="match status" value="1"/>
</dbReference>
<dbReference type="Proteomes" id="UP000709672">
    <property type="component" value="Unassembled WGS sequence"/>
</dbReference>
<comment type="caution">
    <text evidence="5">The sequence shown here is derived from an EMBL/GenBank/DDBJ whole genome shotgun (WGS) entry which is preliminary data.</text>
</comment>
<gene>
    <name evidence="4" type="ORF">HYT38_02085</name>
    <name evidence="5" type="ORF">HYV66_01960</name>
</gene>
<accession>A0A932DSE9</accession>
<evidence type="ECO:0000313" key="4">
    <source>
        <dbReference type="EMBL" id="MBI2052447.1"/>
    </source>
</evidence>
<organism evidence="5 6">
    <name type="scientific">Candidatus Sungiibacteriota bacterium</name>
    <dbReference type="NCBI Taxonomy" id="2750080"/>
    <lineage>
        <taxon>Bacteria</taxon>
        <taxon>Candidatus Sungiibacteriota</taxon>
    </lineage>
</organism>
<evidence type="ECO:0000256" key="1">
    <source>
        <dbReference type="ARBA" id="ARBA00022679"/>
    </source>
</evidence>